<gene>
    <name evidence="4" type="ORF">CDEB00056_LOCUS2706</name>
</gene>
<dbReference type="Pfam" id="PF13359">
    <property type="entry name" value="DDE_Tnp_4"/>
    <property type="match status" value="1"/>
</dbReference>
<protein>
    <recommendedName>
        <fullName evidence="3">DDE Tnp4 domain-containing protein</fullName>
    </recommendedName>
</protein>
<evidence type="ECO:0000256" key="2">
    <source>
        <dbReference type="ARBA" id="ARBA00022723"/>
    </source>
</evidence>
<dbReference type="GO" id="GO:0046872">
    <property type="term" value="F:metal ion binding"/>
    <property type="evidence" value="ECO:0007669"/>
    <property type="project" value="UniProtKB-KW"/>
</dbReference>
<evidence type="ECO:0000256" key="1">
    <source>
        <dbReference type="ARBA" id="ARBA00001968"/>
    </source>
</evidence>
<evidence type="ECO:0000313" key="4">
    <source>
        <dbReference type="EMBL" id="CAE0457865.1"/>
    </source>
</evidence>
<reference evidence="4" key="1">
    <citation type="submission" date="2021-01" db="EMBL/GenBank/DDBJ databases">
        <authorList>
            <person name="Corre E."/>
            <person name="Pelletier E."/>
            <person name="Niang G."/>
            <person name="Scheremetjew M."/>
            <person name="Finn R."/>
            <person name="Kale V."/>
            <person name="Holt S."/>
            <person name="Cochrane G."/>
            <person name="Meng A."/>
            <person name="Brown T."/>
            <person name="Cohen L."/>
        </authorList>
    </citation>
    <scope>NUCLEOTIDE SEQUENCE</scope>
    <source>
        <strain evidence="4">MM31A-1</strain>
    </source>
</reference>
<feature type="domain" description="DDE Tnp4" evidence="3">
    <location>
        <begin position="2"/>
        <end position="143"/>
    </location>
</feature>
<dbReference type="InterPro" id="IPR027806">
    <property type="entry name" value="HARBI1_dom"/>
</dbReference>
<organism evidence="4">
    <name type="scientific">Chaetoceros debilis</name>
    <dbReference type="NCBI Taxonomy" id="122233"/>
    <lineage>
        <taxon>Eukaryota</taxon>
        <taxon>Sar</taxon>
        <taxon>Stramenopiles</taxon>
        <taxon>Ochrophyta</taxon>
        <taxon>Bacillariophyta</taxon>
        <taxon>Coscinodiscophyceae</taxon>
        <taxon>Chaetocerotophycidae</taxon>
        <taxon>Chaetocerotales</taxon>
        <taxon>Chaetocerotaceae</taxon>
        <taxon>Chaetoceros</taxon>
    </lineage>
</organism>
<proteinExistence type="predicted"/>
<accession>A0A7S3PWF4</accession>
<name>A0A7S3PWF4_9STRA</name>
<evidence type="ECO:0000259" key="3">
    <source>
        <dbReference type="Pfam" id="PF13359"/>
    </source>
</evidence>
<comment type="cofactor">
    <cofactor evidence="1">
        <name>a divalent metal cation</name>
        <dbReference type="ChEBI" id="CHEBI:60240"/>
    </cofactor>
</comment>
<dbReference type="AlphaFoldDB" id="A0A7S3PWF4"/>
<keyword evidence="2" id="KW-0479">Metal-binding</keyword>
<dbReference type="EMBL" id="HBIO01003954">
    <property type="protein sequence ID" value="CAE0457865.1"/>
    <property type="molecule type" value="Transcribed_RNA"/>
</dbReference>
<sequence>MTVNHRRRILSSTTGHPSRWNDKTLIRYDKFACRVHRGDILNDNIFELLEHDDNGNVVRVRYRGIWLMVDNGYLDWACTIPPLKRSNDVNEIRWSHWLESMRKDVECAFGILKGRFRILKTGVRVHGSVACDKIWLTCCALHNLLLDADGLDNMWNGSVPVNSYWDSEGGEFHQSEIPLAVQRMNENLGVLNRTYDTSGSERGSDAPILSQVVNDGNEELCDGPLKGSDGIYIVRNMNQNDFRRRLINHFSILYQANKIEWPRRNEK</sequence>